<keyword evidence="6" id="KW-1185">Reference proteome</keyword>
<comment type="subcellular location">
    <subcellularLocation>
        <location evidence="1">Bacterial microcompartment</location>
    </subcellularLocation>
</comment>
<protein>
    <submittedName>
        <fullName evidence="5">Ethanolamine utilization protein EutM</fullName>
    </submittedName>
</protein>
<dbReference type="PANTHER" id="PTHR33941:SF11">
    <property type="entry name" value="BACTERIAL MICROCOMPARTMENT SHELL PROTEIN PDUJ"/>
    <property type="match status" value="1"/>
</dbReference>
<dbReference type="AlphaFoldDB" id="A0A1H2QV60"/>
<dbReference type="InterPro" id="IPR044872">
    <property type="entry name" value="CcmK/CsoS1_BMC"/>
</dbReference>
<dbReference type="CDD" id="cd07045">
    <property type="entry name" value="BMC_CcmK_like"/>
    <property type="match status" value="1"/>
</dbReference>
<dbReference type="SUPFAM" id="SSF143414">
    <property type="entry name" value="CcmK-like"/>
    <property type="match status" value="1"/>
</dbReference>
<dbReference type="Proteomes" id="UP000198534">
    <property type="component" value="Unassembled WGS sequence"/>
</dbReference>
<dbReference type="STRING" id="1048340.SAMN05444487_101302"/>
<accession>A0A1H2QV60</accession>
<dbReference type="SMART" id="SM00877">
    <property type="entry name" value="BMC"/>
    <property type="match status" value="1"/>
</dbReference>
<dbReference type="InterPro" id="IPR050575">
    <property type="entry name" value="BMC_shell"/>
</dbReference>
<evidence type="ECO:0000256" key="2">
    <source>
        <dbReference type="ARBA" id="ARBA00024446"/>
    </source>
</evidence>
<dbReference type="GO" id="GO:0031469">
    <property type="term" value="C:bacterial microcompartment"/>
    <property type="evidence" value="ECO:0007669"/>
    <property type="project" value="UniProtKB-SubCell"/>
</dbReference>
<proteinExistence type="inferred from homology"/>
<dbReference type="EMBL" id="FNNQ01000001">
    <property type="protein sequence ID" value="SDW10534.1"/>
    <property type="molecule type" value="Genomic_DNA"/>
</dbReference>
<feature type="domain" description="BMC" evidence="4">
    <location>
        <begin position="3"/>
        <end position="87"/>
    </location>
</feature>
<reference evidence="5 6" key="1">
    <citation type="submission" date="2016-10" db="EMBL/GenBank/DDBJ databases">
        <authorList>
            <person name="de Groot N.N."/>
        </authorList>
    </citation>
    <scope>NUCLEOTIDE SEQUENCE [LARGE SCALE GENOMIC DNA]</scope>
    <source>
        <strain evidence="5 6">DSM 45610</strain>
    </source>
</reference>
<evidence type="ECO:0000313" key="6">
    <source>
        <dbReference type="Proteomes" id="UP000198534"/>
    </source>
</evidence>
<comment type="similarity">
    <text evidence="3">Belongs to the bacterial microcompartments protein family.</text>
</comment>
<dbReference type="PANTHER" id="PTHR33941">
    <property type="entry name" value="PROPANEDIOL UTILIZATION PROTEIN PDUA"/>
    <property type="match status" value="1"/>
</dbReference>
<keyword evidence="2" id="KW-1283">Bacterial microcompartment</keyword>
<sequence>MPSIGLVETRSLVAALEALDTMCKAANVRMVDIKRVGSGLVTVIVDGDVAAVQAAVAAGKEAHTITGGELIAANVIPHPHSDLNRML</sequence>
<evidence type="ECO:0000259" key="4">
    <source>
        <dbReference type="PROSITE" id="PS51930"/>
    </source>
</evidence>
<organism evidence="5 6">
    <name type="scientific">Marininema mesophilum</name>
    <dbReference type="NCBI Taxonomy" id="1048340"/>
    <lineage>
        <taxon>Bacteria</taxon>
        <taxon>Bacillati</taxon>
        <taxon>Bacillota</taxon>
        <taxon>Bacilli</taxon>
        <taxon>Bacillales</taxon>
        <taxon>Thermoactinomycetaceae</taxon>
        <taxon>Marininema</taxon>
    </lineage>
</organism>
<name>A0A1H2QV60_9BACL</name>
<dbReference type="PROSITE" id="PS51930">
    <property type="entry name" value="BMC_2"/>
    <property type="match status" value="1"/>
</dbReference>
<evidence type="ECO:0000313" key="5">
    <source>
        <dbReference type="EMBL" id="SDW10534.1"/>
    </source>
</evidence>
<gene>
    <name evidence="5" type="ORF">SAMN05444487_101302</name>
</gene>
<dbReference type="Pfam" id="PF00936">
    <property type="entry name" value="BMC"/>
    <property type="match status" value="1"/>
</dbReference>
<evidence type="ECO:0000256" key="1">
    <source>
        <dbReference type="ARBA" id="ARBA00024322"/>
    </source>
</evidence>
<evidence type="ECO:0000256" key="3">
    <source>
        <dbReference type="PROSITE-ProRule" id="PRU01278"/>
    </source>
</evidence>
<dbReference type="Gene3D" id="3.30.70.1710">
    <property type="match status" value="1"/>
</dbReference>
<dbReference type="InterPro" id="IPR000249">
    <property type="entry name" value="BMC_dom"/>
</dbReference>
<dbReference type="InterPro" id="IPR037233">
    <property type="entry name" value="CcmK-like_sf"/>
</dbReference>
<dbReference type="RefSeq" id="WP_091735024.1">
    <property type="nucleotide sequence ID" value="NZ_FNNQ01000001.1"/>
</dbReference>